<proteinExistence type="predicted"/>
<dbReference type="EMBL" id="CP003597">
    <property type="protein sequence ID" value="AFY90887.1"/>
    <property type="molecule type" value="Genomic_DNA"/>
</dbReference>
<dbReference type="PIRSF" id="PIRSF016919">
    <property type="entry name" value="HupE_UreJ"/>
    <property type="match status" value="1"/>
</dbReference>
<feature type="transmembrane region" description="Helical" evidence="1">
    <location>
        <begin position="53"/>
        <end position="77"/>
    </location>
</feature>
<keyword evidence="1" id="KW-0812">Transmembrane</keyword>
<dbReference type="STRING" id="251229.Chro_5529"/>
<feature type="transmembrane region" description="Helical" evidence="1">
    <location>
        <begin position="199"/>
        <end position="220"/>
    </location>
</feature>
<dbReference type="InterPro" id="IPR007038">
    <property type="entry name" value="HupE_UreJ"/>
</dbReference>
<gene>
    <name evidence="2" type="ORF">Chro_5529</name>
</gene>
<dbReference type="Pfam" id="PF04955">
    <property type="entry name" value="HupE_UreJ"/>
    <property type="match status" value="1"/>
</dbReference>
<keyword evidence="1" id="KW-0472">Membrane</keyword>
<sequence>MSKDLMSKILQLFWRYLGLIATALTIAFFAIPQPAYAHHAIGGKTPVNLFEGFLSGLAHPVIGLDHLAFVVAIGLLAVGQRRGALIPAGFVVAAMLGTVIHVFQIDLPAAEVAIAVSVIIFGAMLVWRDRPHWLITLGLGAIAGLFHGYAYGEAIIGAQMFPLFAYLLGFTLIQYGVALVAFLVGNLALQKSANSSPAWLRLSGLAICAIGVVFLTSSVMG</sequence>
<feature type="transmembrane region" description="Helical" evidence="1">
    <location>
        <begin position="163"/>
        <end position="187"/>
    </location>
</feature>
<dbReference type="Proteomes" id="UP000010384">
    <property type="component" value="Chromosome"/>
</dbReference>
<keyword evidence="1" id="KW-1133">Transmembrane helix</keyword>
<feature type="transmembrane region" description="Helical" evidence="1">
    <location>
        <begin position="134"/>
        <end position="151"/>
    </location>
</feature>
<dbReference type="HOGENOM" id="CLU_088877_1_0_3"/>
<feature type="transmembrane region" description="Helical" evidence="1">
    <location>
        <begin position="109"/>
        <end position="127"/>
    </location>
</feature>
<name>K9U6Z8_CHRTP</name>
<dbReference type="KEGG" id="cthe:Chro_5529"/>
<dbReference type="eggNOG" id="COG2370">
    <property type="taxonomic scope" value="Bacteria"/>
</dbReference>
<reference evidence="2 3" key="1">
    <citation type="submission" date="2012-06" db="EMBL/GenBank/DDBJ databases">
        <title>Finished chromosome of genome of Chroococcidiopsis thermalis PCC 7203.</title>
        <authorList>
            <consortium name="US DOE Joint Genome Institute"/>
            <person name="Gugger M."/>
            <person name="Coursin T."/>
            <person name="Rippka R."/>
            <person name="Tandeau De Marsac N."/>
            <person name="Huntemann M."/>
            <person name="Wei C.-L."/>
            <person name="Han J."/>
            <person name="Detter J.C."/>
            <person name="Han C."/>
            <person name="Tapia R."/>
            <person name="Davenport K."/>
            <person name="Daligault H."/>
            <person name="Erkkila T."/>
            <person name="Gu W."/>
            <person name="Munk A.C.C."/>
            <person name="Teshima H."/>
            <person name="Xu Y."/>
            <person name="Chain P."/>
            <person name="Chen A."/>
            <person name="Krypides N."/>
            <person name="Mavromatis K."/>
            <person name="Markowitz V."/>
            <person name="Szeto E."/>
            <person name="Ivanova N."/>
            <person name="Mikhailova N."/>
            <person name="Ovchinnikova G."/>
            <person name="Pagani I."/>
            <person name="Pati A."/>
            <person name="Goodwin L."/>
            <person name="Peters L."/>
            <person name="Pitluck S."/>
            <person name="Woyke T."/>
            <person name="Kerfeld C."/>
        </authorList>
    </citation>
    <scope>NUCLEOTIDE SEQUENCE [LARGE SCALE GENOMIC DNA]</scope>
    <source>
        <strain evidence="2 3">PCC 7203</strain>
    </source>
</reference>
<dbReference type="InParanoid" id="K9U6Z8"/>
<dbReference type="AlphaFoldDB" id="K9U6Z8"/>
<feature type="transmembrane region" description="Helical" evidence="1">
    <location>
        <begin position="84"/>
        <end position="103"/>
    </location>
</feature>
<keyword evidence="3" id="KW-1185">Reference proteome</keyword>
<protein>
    <submittedName>
        <fullName evidence="2">Hydrogenase accessory protein</fullName>
    </submittedName>
</protein>
<accession>K9U6Z8</accession>
<organism evidence="2 3">
    <name type="scientific">Chroococcidiopsis thermalis (strain PCC 7203)</name>
    <dbReference type="NCBI Taxonomy" id="251229"/>
    <lineage>
        <taxon>Bacteria</taxon>
        <taxon>Bacillati</taxon>
        <taxon>Cyanobacteriota</taxon>
        <taxon>Cyanophyceae</taxon>
        <taxon>Chroococcidiopsidales</taxon>
        <taxon>Chroococcidiopsidaceae</taxon>
        <taxon>Chroococcidiopsis</taxon>
    </lineage>
</organism>
<dbReference type="OrthoDB" id="9808192at2"/>
<evidence type="ECO:0000256" key="1">
    <source>
        <dbReference type="SAM" id="Phobius"/>
    </source>
</evidence>
<evidence type="ECO:0000313" key="2">
    <source>
        <dbReference type="EMBL" id="AFY90887.1"/>
    </source>
</evidence>
<evidence type="ECO:0000313" key="3">
    <source>
        <dbReference type="Proteomes" id="UP000010384"/>
    </source>
</evidence>